<reference evidence="12 13" key="1">
    <citation type="submission" date="2019-10" db="EMBL/GenBank/DDBJ databases">
        <title>Nonomuraea sp. nov., isolated from Phyllanthus amarus.</title>
        <authorList>
            <person name="Klykleung N."/>
            <person name="Tanasupawat S."/>
        </authorList>
    </citation>
    <scope>NUCLEOTIDE SEQUENCE [LARGE SCALE GENOMIC DNA]</scope>
    <source>
        <strain evidence="12 13">PA1-10</strain>
    </source>
</reference>
<dbReference type="InterPro" id="IPR036890">
    <property type="entry name" value="HATPase_C_sf"/>
</dbReference>
<evidence type="ECO:0000259" key="9">
    <source>
        <dbReference type="Pfam" id="PF02518"/>
    </source>
</evidence>
<evidence type="ECO:0000256" key="4">
    <source>
        <dbReference type="ARBA" id="ARBA00022679"/>
    </source>
</evidence>
<keyword evidence="4" id="KW-0808">Transferase</keyword>
<dbReference type="InterPro" id="IPR003594">
    <property type="entry name" value="HATPase_dom"/>
</dbReference>
<name>A0A5C4W4K7_9ACTN</name>
<feature type="domain" description="Signal transduction histidine kinase subgroup 3 dimerisation and phosphoacceptor" evidence="10">
    <location>
        <begin position="192"/>
        <end position="257"/>
    </location>
</feature>
<dbReference type="PANTHER" id="PTHR24421:SF10">
    <property type="entry name" value="NITRATE_NITRITE SENSOR PROTEIN NARQ"/>
    <property type="match status" value="1"/>
</dbReference>
<dbReference type="Pfam" id="PF02518">
    <property type="entry name" value="HATPase_c"/>
    <property type="match status" value="1"/>
</dbReference>
<feature type="domain" description="DUF7134" evidence="11">
    <location>
        <begin position="15"/>
        <end position="167"/>
    </location>
</feature>
<dbReference type="InterPro" id="IPR011712">
    <property type="entry name" value="Sig_transdc_His_kin_sub3_dim/P"/>
</dbReference>
<dbReference type="SUPFAM" id="SSF55874">
    <property type="entry name" value="ATPase domain of HSP90 chaperone/DNA topoisomerase II/histidine kinase"/>
    <property type="match status" value="1"/>
</dbReference>
<evidence type="ECO:0000256" key="5">
    <source>
        <dbReference type="ARBA" id="ARBA00022741"/>
    </source>
</evidence>
<comment type="caution">
    <text evidence="12">The sequence shown here is derived from an EMBL/GenBank/DDBJ whole genome shotgun (WGS) entry which is preliminary data.</text>
</comment>
<gene>
    <name evidence="12" type="ORF">FH608_028910</name>
</gene>
<proteinExistence type="predicted"/>
<dbReference type="GO" id="GO:0005524">
    <property type="term" value="F:ATP binding"/>
    <property type="evidence" value="ECO:0007669"/>
    <property type="project" value="UniProtKB-KW"/>
</dbReference>
<evidence type="ECO:0000313" key="13">
    <source>
        <dbReference type="Proteomes" id="UP000312512"/>
    </source>
</evidence>
<dbReference type="GO" id="GO:0000155">
    <property type="term" value="F:phosphorelay sensor kinase activity"/>
    <property type="evidence" value="ECO:0007669"/>
    <property type="project" value="InterPro"/>
</dbReference>
<keyword evidence="8" id="KW-0902">Two-component regulatory system</keyword>
<dbReference type="GO" id="GO:0046983">
    <property type="term" value="F:protein dimerization activity"/>
    <property type="evidence" value="ECO:0007669"/>
    <property type="project" value="InterPro"/>
</dbReference>
<dbReference type="PANTHER" id="PTHR24421">
    <property type="entry name" value="NITRATE/NITRITE SENSOR PROTEIN NARX-RELATED"/>
    <property type="match status" value="1"/>
</dbReference>
<accession>A0A5C4W4K7</accession>
<dbReference type="EC" id="2.7.13.3" evidence="2"/>
<evidence type="ECO:0000256" key="2">
    <source>
        <dbReference type="ARBA" id="ARBA00012438"/>
    </source>
</evidence>
<dbReference type="Pfam" id="PF07730">
    <property type="entry name" value="HisKA_3"/>
    <property type="match status" value="1"/>
</dbReference>
<organism evidence="12 13">
    <name type="scientific">Nonomuraea phyllanthi</name>
    <dbReference type="NCBI Taxonomy" id="2219224"/>
    <lineage>
        <taxon>Bacteria</taxon>
        <taxon>Bacillati</taxon>
        <taxon>Actinomycetota</taxon>
        <taxon>Actinomycetes</taxon>
        <taxon>Streptosporangiales</taxon>
        <taxon>Streptosporangiaceae</taxon>
        <taxon>Nonomuraea</taxon>
    </lineage>
</organism>
<evidence type="ECO:0000259" key="11">
    <source>
        <dbReference type="Pfam" id="PF23539"/>
    </source>
</evidence>
<protein>
    <recommendedName>
        <fullName evidence="2">histidine kinase</fullName>
        <ecNumber evidence="2">2.7.13.3</ecNumber>
    </recommendedName>
</protein>
<dbReference type="Proteomes" id="UP000312512">
    <property type="component" value="Unassembled WGS sequence"/>
</dbReference>
<evidence type="ECO:0000259" key="10">
    <source>
        <dbReference type="Pfam" id="PF07730"/>
    </source>
</evidence>
<keyword evidence="13" id="KW-1185">Reference proteome</keyword>
<dbReference type="Gene3D" id="3.30.565.10">
    <property type="entry name" value="Histidine kinase-like ATPase, C-terminal domain"/>
    <property type="match status" value="1"/>
</dbReference>
<evidence type="ECO:0000256" key="8">
    <source>
        <dbReference type="ARBA" id="ARBA00023012"/>
    </source>
</evidence>
<dbReference type="Gene3D" id="1.20.5.1930">
    <property type="match status" value="1"/>
</dbReference>
<dbReference type="AlphaFoldDB" id="A0A5C4W4K7"/>
<dbReference type="OrthoDB" id="227596at2"/>
<evidence type="ECO:0000256" key="6">
    <source>
        <dbReference type="ARBA" id="ARBA00022777"/>
    </source>
</evidence>
<keyword evidence="6 12" id="KW-0418">Kinase</keyword>
<dbReference type="EMBL" id="VDLX02000011">
    <property type="protein sequence ID" value="KAB8191963.1"/>
    <property type="molecule type" value="Genomic_DNA"/>
</dbReference>
<evidence type="ECO:0000256" key="7">
    <source>
        <dbReference type="ARBA" id="ARBA00022840"/>
    </source>
</evidence>
<evidence type="ECO:0000256" key="1">
    <source>
        <dbReference type="ARBA" id="ARBA00000085"/>
    </source>
</evidence>
<dbReference type="InterPro" id="IPR055558">
    <property type="entry name" value="DUF7134"/>
</dbReference>
<evidence type="ECO:0000313" key="12">
    <source>
        <dbReference type="EMBL" id="KAB8191963.1"/>
    </source>
</evidence>
<dbReference type="InterPro" id="IPR050482">
    <property type="entry name" value="Sensor_HK_TwoCompSys"/>
</dbReference>
<keyword evidence="7" id="KW-0067">ATP-binding</keyword>
<dbReference type="GO" id="GO:0016020">
    <property type="term" value="C:membrane"/>
    <property type="evidence" value="ECO:0007669"/>
    <property type="project" value="InterPro"/>
</dbReference>
<sequence>MPGPDLRRYAPRVIRRTLLVDALLALLVGLVAMAMLAGTSEQSAGGFRHVDAMGIGLVAASAAPLIFRRVAPVPVFIVVAAATLALAGFGYPFNFPFGPLVAVYALATRRTRGRLILAVGGSAVLLTGAALLMARQQPVSEVAGRMVIWGLSLAGAWIAGELVRDRRERAAEARRRATFEAEQARKLAVAQERIRIARELHDSAGHALGVISVQAGAARLLYERDPEGSRTAITTIEKVAHDTMEEISRLVRAFRSDGENEQVVPSGPGALQELVARHRDAGLTTGLEVNGLPQAMSRDVARTVYRVLQEALTNAGRHGTGQAHVTIDFLPDAVELTVTNPVAGGTPAGGGGSGIGGYGLIGMRERVALANGTLETVNAGTTFRIHARLPHPKEA</sequence>
<evidence type="ECO:0000256" key="3">
    <source>
        <dbReference type="ARBA" id="ARBA00022553"/>
    </source>
</evidence>
<keyword evidence="5" id="KW-0547">Nucleotide-binding</keyword>
<keyword evidence="3" id="KW-0597">Phosphoprotein</keyword>
<comment type="catalytic activity">
    <reaction evidence="1">
        <text>ATP + protein L-histidine = ADP + protein N-phospho-L-histidine.</text>
        <dbReference type="EC" id="2.7.13.3"/>
    </reaction>
</comment>
<feature type="domain" description="Histidine kinase/HSP90-like ATPase" evidence="9">
    <location>
        <begin position="301"/>
        <end position="389"/>
    </location>
</feature>
<dbReference type="Pfam" id="PF23539">
    <property type="entry name" value="DUF7134"/>
    <property type="match status" value="1"/>
</dbReference>